<evidence type="ECO:0000313" key="2">
    <source>
        <dbReference type="Proteomes" id="UP001152798"/>
    </source>
</evidence>
<dbReference type="EMBL" id="OV725077">
    <property type="protein sequence ID" value="CAH1391434.1"/>
    <property type="molecule type" value="Genomic_DNA"/>
</dbReference>
<keyword evidence="2" id="KW-1185">Reference proteome</keyword>
<reference evidence="1" key="1">
    <citation type="submission" date="2022-01" db="EMBL/GenBank/DDBJ databases">
        <authorList>
            <person name="King R."/>
        </authorList>
    </citation>
    <scope>NUCLEOTIDE SEQUENCE</scope>
</reference>
<accession>A0A9P0E0D3</accession>
<gene>
    <name evidence="1" type="ORF">NEZAVI_LOCUS2456</name>
</gene>
<dbReference type="AlphaFoldDB" id="A0A9P0E0D3"/>
<proteinExistence type="predicted"/>
<evidence type="ECO:0000313" key="1">
    <source>
        <dbReference type="EMBL" id="CAH1391434.1"/>
    </source>
</evidence>
<organism evidence="1 2">
    <name type="scientific">Nezara viridula</name>
    <name type="common">Southern green stink bug</name>
    <name type="synonym">Cimex viridulus</name>
    <dbReference type="NCBI Taxonomy" id="85310"/>
    <lineage>
        <taxon>Eukaryota</taxon>
        <taxon>Metazoa</taxon>
        <taxon>Ecdysozoa</taxon>
        <taxon>Arthropoda</taxon>
        <taxon>Hexapoda</taxon>
        <taxon>Insecta</taxon>
        <taxon>Pterygota</taxon>
        <taxon>Neoptera</taxon>
        <taxon>Paraneoptera</taxon>
        <taxon>Hemiptera</taxon>
        <taxon>Heteroptera</taxon>
        <taxon>Panheteroptera</taxon>
        <taxon>Pentatomomorpha</taxon>
        <taxon>Pentatomoidea</taxon>
        <taxon>Pentatomidae</taxon>
        <taxon>Pentatominae</taxon>
        <taxon>Nezara</taxon>
    </lineage>
</organism>
<dbReference type="Proteomes" id="UP001152798">
    <property type="component" value="Chromosome 1"/>
</dbReference>
<sequence length="96" mass="10852">MAVETPVLWLQGGAIVGHWVSSSPINYGPNNNWKLSNRQAGAFIGAEMAWLRRKQQQVPEQLDSYIRHRYKPVPGSGFNGLWMGRFDMAVRRAALI</sequence>
<name>A0A9P0E0D3_NEZVI</name>
<protein>
    <submittedName>
        <fullName evidence="1">Uncharacterized protein</fullName>
    </submittedName>
</protein>